<keyword evidence="1" id="KW-1133">Transmembrane helix</keyword>
<feature type="transmembrane region" description="Helical" evidence="1">
    <location>
        <begin position="12"/>
        <end position="32"/>
    </location>
</feature>
<evidence type="ECO:0000313" key="3">
    <source>
        <dbReference type="Proteomes" id="UP001209553"/>
    </source>
</evidence>
<dbReference type="Proteomes" id="UP001209553">
    <property type="component" value="Unassembled WGS sequence"/>
</dbReference>
<gene>
    <name evidence="2" type="ORF">N9R04_09810</name>
</gene>
<evidence type="ECO:0000313" key="2">
    <source>
        <dbReference type="EMBL" id="MCU5746972.1"/>
    </source>
</evidence>
<proteinExistence type="predicted"/>
<comment type="caution">
    <text evidence="2">The sequence shown here is derived from an EMBL/GenBank/DDBJ whole genome shotgun (WGS) entry which is preliminary data.</text>
</comment>
<reference evidence="2 3" key="1">
    <citation type="journal article" date="2023" name="Int. J. Syst. Evol. Microbiol.">
        <title>Streptococcus sciuri sp. nov., Staphylococcus marylandisciuri sp. nov. and Staphylococcus americanisciuri sp. nov., isolated from faeces of eastern grey squirrel (Sciurus carolinensis).</title>
        <authorList>
            <person name="Volokhov D.V."/>
            <person name="Zagorodnyaya T.A."/>
            <person name="Furtak V.A."/>
            <person name="Nattanmai G."/>
            <person name="Randall L."/>
            <person name="Jose S."/>
            <person name="Gao Y."/>
            <person name="Eisenberg T."/>
            <person name="Delmonte P."/>
            <person name="Blom J."/>
            <person name="Mitchell K.K."/>
        </authorList>
    </citation>
    <scope>NUCLEOTIDE SEQUENCE [LARGE SCALE GENOMIC DNA]</scope>
    <source>
        <strain evidence="2 3">SQ8-PEA</strain>
    </source>
</reference>
<organism evidence="2 3">
    <name type="scientific">Staphylococcus marylandisciuri</name>
    <dbReference type="NCBI Taxonomy" id="2981529"/>
    <lineage>
        <taxon>Bacteria</taxon>
        <taxon>Bacillati</taxon>
        <taxon>Bacillota</taxon>
        <taxon>Bacilli</taxon>
        <taxon>Bacillales</taxon>
        <taxon>Staphylococcaceae</taxon>
        <taxon>Staphylococcus</taxon>
    </lineage>
</organism>
<keyword evidence="3" id="KW-1185">Reference proteome</keyword>
<protein>
    <submittedName>
        <fullName evidence="2">Uncharacterized protein</fullName>
    </submittedName>
</protein>
<keyword evidence="1" id="KW-0812">Transmembrane</keyword>
<dbReference type="RefSeq" id="WP_262856676.1">
    <property type="nucleotide sequence ID" value="NZ_JAOPKZ010000018.1"/>
</dbReference>
<name>A0ABT2QSP5_9STAP</name>
<sequence length="95" mass="10727">MKNLLYLTNSFFASLIITTIILTASFLIMLFSSGGTGYRTAYFGSLFFNSREKGSGTLGMELGVSNFWPIVLTILILTILIYFLTRLFIKRIHSQ</sequence>
<dbReference type="EMBL" id="JAOPKZ010000018">
    <property type="protein sequence ID" value="MCU5746972.1"/>
    <property type="molecule type" value="Genomic_DNA"/>
</dbReference>
<keyword evidence="1" id="KW-0472">Membrane</keyword>
<evidence type="ECO:0000256" key="1">
    <source>
        <dbReference type="SAM" id="Phobius"/>
    </source>
</evidence>
<feature type="transmembrane region" description="Helical" evidence="1">
    <location>
        <begin position="67"/>
        <end position="89"/>
    </location>
</feature>
<accession>A0ABT2QSP5</accession>